<dbReference type="Proteomes" id="UP000039865">
    <property type="component" value="Unassembled WGS sequence"/>
</dbReference>
<dbReference type="AlphaFoldDB" id="A0A078B026"/>
<evidence type="ECO:0000313" key="3">
    <source>
        <dbReference type="Proteomes" id="UP000039865"/>
    </source>
</evidence>
<feature type="compositionally biased region" description="Polar residues" evidence="1">
    <location>
        <begin position="146"/>
        <end position="166"/>
    </location>
</feature>
<sequence length="426" mass="49393">MGEGASGSVWKAQDLQTGQKQAVKYDKALIIFEKMGPSLQWFMSQKGRSKLTFKIVCEIGIQLLSIVDFGASRKYLNEQGFHCKNQIERTFFGNFAFASLYHMLGQDSLRNLFQLIDSINFDEKPDYALIISILQRQLSELERAKQSQQWRSTTTQNDSPHSGSPFTQCYLSSQRQNFQQLELYNSEEKERNNNQSCGSYILAIKQSKSSNNHGKNGDASVKQLSQSDAKSKQYLQILQKKDHEMQSNSVCRKNQNDNEQDQLLIKFVKDDQVKIDHFYKRESLTNLRSSSSDQDRPNRKSKFYQLHLVNKISNNVPKHEVDQQPSSNIELKQDAEQRISYFKKQCKKDQLNNFQHQQQILSLEEQDDSLEINEEITFIAADISENINEIFQNSKYNFECHPNNLKVINKNVVGIKSSRKNNQQQQ</sequence>
<accession>A0A078B026</accession>
<gene>
    <name evidence="2" type="primary">Contig15132.g16125</name>
    <name evidence="2" type="ORF">STYLEM_16972</name>
</gene>
<evidence type="ECO:0008006" key="4">
    <source>
        <dbReference type="Google" id="ProtNLM"/>
    </source>
</evidence>
<organism evidence="2 3">
    <name type="scientific">Stylonychia lemnae</name>
    <name type="common">Ciliate</name>
    <dbReference type="NCBI Taxonomy" id="5949"/>
    <lineage>
        <taxon>Eukaryota</taxon>
        <taxon>Sar</taxon>
        <taxon>Alveolata</taxon>
        <taxon>Ciliophora</taxon>
        <taxon>Intramacronucleata</taxon>
        <taxon>Spirotrichea</taxon>
        <taxon>Stichotrichia</taxon>
        <taxon>Sporadotrichida</taxon>
        <taxon>Oxytrichidae</taxon>
        <taxon>Stylonychinae</taxon>
        <taxon>Stylonychia</taxon>
    </lineage>
</organism>
<dbReference type="EMBL" id="CCKQ01015995">
    <property type="protein sequence ID" value="CDW87859.1"/>
    <property type="molecule type" value="Genomic_DNA"/>
</dbReference>
<name>A0A078B026_STYLE</name>
<keyword evidence="3" id="KW-1185">Reference proteome</keyword>
<evidence type="ECO:0000313" key="2">
    <source>
        <dbReference type="EMBL" id="CDW87859.1"/>
    </source>
</evidence>
<evidence type="ECO:0000256" key="1">
    <source>
        <dbReference type="SAM" id="MobiDB-lite"/>
    </source>
</evidence>
<proteinExistence type="predicted"/>
<reference evidence="2 3" key="1">
    <citation type="submission" date="2014-06" db="EMBL/GenBank/DDBJ databases">
        <authorList>
            <person name="Swart Estienne"/>
        </authorList>
    </citation>
    <scope>NUCLEOTIDE SEQUENCE [LARGE SCALE GENOMIC DNA]</scope>
    <source>
        <strain evidence="2 3">130c</strain>
    </source>
</reference>
<feature type="region of interest" description="Disordered" evidence="1">
    <location>
        <begin position="145"/>
        <end position="166"/>
    </location>
</feature>
<dbReference type="InterPro" id="IPR011009">
    <property type="entry name" value="Kinase-like_dom_sf"/>
</dbReference>
<dbReference type="InParanoid" id="A0A078B026"/>
<dbReference type="OrthoDB" id="3265205at2759"/>
<dbReference type="SUPFAM" id="SSF56112">
    <property type="entry name" value="Protein kinase-like (PK-like)"/>
    <property type="match status" value="1"/>
</dbReference>
<protein>
    <recommendedName>
        <fullName evidence="4">Protein kinase domain containing protein</fullName>
    </recommendedName>
</protein>